<reference evidence="10" key="1">
    <citation type="submission" date="2021-01" db="EMBL/GenBank/DDBJ databases">
        <title>Caligus Genome Assembly.</title>
        <authorList>
            <person name="Gallardo-Escarate C."/>
        </authorList>
    </citation>
    <scope>NUCLEOTIDE SEQUENCE [LARGE SCALE GENOMIC DNA]</scope>
</reference>
<keyword evidence="5 6" id="KW-0482">Metalloprotease</keyword>
<dbReference type="InterPro" id="IPR001506">
    <property type="entry name" value="Peptidase_M12A"/>
</dbReference>
<keyword evidence="1 6" id="KW-0645">Protease</keyword>
<feature type="domain" description="Peptidase M12A" evidence="8">
    <location>
        <begin position="43"/>
        <end position="255"/>
    </location>
</feature>
<evidence type="ECO:0000313" key="9">
    <source>
        <dbReference type="EMBL" id="QQP50135.1"/>
    </source>
</evidence>
<dbReference type="GO" id="GO:0004222">
    <property type="term" value="F:metalloendopeptidase activity"/>
    <property type="evidence" value="ECO:0007669"/>
    <property type="project" value="UniProtKB-UniRule"/>
</dbReference>
<feature type="binding site" evidence="6">
    <location>
        <position position="140"/>
    </location>
    <ligand>
        <name>Zn(2+)</name>
        <dbReference type="ChEBI" id="CHEBI:29105"/>
        <note>catalytic</note>
    </ligand>
</feature>
<feature type="binding site" evidence="6">
    <location>
        <position position="150"/>
    </location>
    <ligand>
        <name>Zn(2+)</name>
        <dbReference type="ChEBI" id="CHEBI:29105"/>
        <note>catalytic</note>
    </ligand>
</feature>
<evidence type="ECO:0000256" key="7">
    <source>
        <dbReference type="RuleBase" id="RU361183"/>
    </source>
</evidence>
<keyword evidence="3 6" id="KW-0378">Hydrolase</keyword>
<evidence type="ECO:0000256" key="1">
    <source>
        <dbReference type="ARBA" id="ARBA00022670"/>
    </source>
</evidence>
<evidence type="ECO:0000256" key="6">
    <source>
        <dbReference type="PROSITE-ProRule" id="PRU01211"/>
    </source>
</evidence>
<feature type="active site" evidence="6">
    <location>
        <position position="141"/>
    </location>
</feature>
<dbReference type="PANTHER" id="PTHR10127">
    <property type="entry name" value="DISCOIDIN, CUB, EGF, LAMININ , AND ZINC METALLOPROTEASE DOMAIN CONTAINING"/>
    <property type="match status" value="1"/>
</dbReference>
<dbReference type="OrthoDB" id="291007at2759"/>
<evidence type="ECO:0000256" key="5">
    <source>
        <dbReference type="ARBA" id="ARBA00023049"/>
    </source>
</evidence>
<dbReference type="SUPFAM" id="SSF55486">
    <property type="entry name" value="Metalloproteases ('zincins'), catalytic domain"/>
    <property type="match status" value="1"/>
</dbReference>
<evidence type="ECO:0000313" key="10">
    <source>
        <dbReference type="Proteomes" id="UP000595437"/>
    </source>
</evidence>
<dbReference type="Pfam" id="PF01400">
    <property type="entry name" value="Astacin"/>
    <property type="match status" value="1"/>
</dbReference>
<dbReference type="SMART" id="SM00235">
    <property type="entry name" value="ZnMc"/>
    <property type="match status" value="1"/>
</dbReference>
<protein>
    <recommendedName>
        <fullName evidence="7">Metalloendopeptidase</fullName>
        <ecNumber evidence="7">3.4.24.-</ecNumber>
    </recommendedName>
</protein>
<dbReference type="EMBL" id="CP045896">
    <property type="protein sequence ID" value="QQP50135.1"/>
    <property type="molecule type" value="Genomic_DNA"/>
</dbReference>
<keyword evidence="7" id="KW-0732">Signal</keyword>
<organism evidence="9 10">
    <name type="scientific">Caligus rogercresseyi</name>
    <name type="common">Sea louse</name>
    <dbReference type="NCBI Taxonomy" id="217165"/>
    <lineage>
        <taxon>Eukaryota</taxon>
        <taxon>Metazoa</taxon>
        <taxon>Ecdysozoa</taxon>
        <taxon>Arthropoda</taxon>
        <taxon>Crustacea</taxon>
        <taxon>Multicrustacea</taxon>
        <taxon>Hexanauplia</taxon>
        <taxon>Copepoda</taxon>
        <taxon>Siphonostomatoida</taxon>
        <taxon>Caligidae</taxon>
        <taxon>Caligus</taxon>
    </lineage>
</organism>
<evidence type="ECO:0000256" key="4">
    <source>
        <dbReference type="ARBA" id="ARBA00022833"/>
    </source>
</evidence>
<keyword evidence="10" id="KW-1185">Reference proteome</keyword>
<proteinExistence type="predicted"/>
<dbReference type="GO" id="GO:0006508">
    <property type="term" value="P:proteolysis"/>
    <property type="evidence" value="ECO:0007669"/>
    <property type="project" value="UniProtKB-KW"/>
</dbReference>
<comment type="caution">
    <text evidence="6">Lacks conserved residue(s) required for the propagation of feature annotation.</text>
</comment>
<dbReference type="GO" id="GO:0008270">
    <property type="term" value="F:zinc ion binding"/>
    <property type="evidence" value="ECO:0007669"/>
    <property type="project" value="UniProtKB-UniRule"/>
</dbReference>
<dbReference type="Proteomes" id="UP000595437">
    <property type="component" value="Chromosome 7"/>
</dbReference>
<feature type="chain" id="PRO_5031603791" description="Metalloendopeptidase" evidence="7">
    <location>
        <begin position="20"/>
        <end position="271"/>
    </location>
</feature>
<comment type="cofactor">
    <cofactor evidence="6 7">
        <name>Zn(2+)</name>
        <dbReference type="ChEBI" id="CHEBI:29105"/>
    </cofactor>
    <text evidence="6 7">Binds 1 zinc ion per subunit.</text>
</comment>
<dbReference type="EC" id="3.4.24.-" evidence="7"/>
<accession>A0A7T8HHU1</accession>
<sequence length="271" mass="30533">MIPSGLCLVVLLGIGHAAAGEIKAADCRIIYDKYDYQAANSRNFMFGEVWPKNEIPYVLGSGYSVNDRAVILSAMRHIEQRVCIKFVVRSTQKNYVLIKNDESGCFATLGYHNRRGQHTLNLQRTDARGRTCMIMGIAAHEMLHVLGFAHEQTRADRDQYVQINWSNIRRSSISNYFRSTEFVTQSLLKNPLTIVYLVLKQKHLECPTTLDQLCTTAWINTMSVRAEVPIGIKIGNRDGMTHLDAQKAQAKYGCNGRTTTTRKPSVGKYGL</sequence>
<gene>
    <name evidence="9" type="ORF">FKW44_011035</name>
</gene>
<feature type="signal peptide" evidence="7">
    <location>
        <begin position="1"/>
        <end position="19"/>
    </location>
</feature>
<feature type="binding site" evidence="6">
    <location>
        <position position="144"/>
    </location>
    <ligand>
        <name>Zn(2+)</name>
        <dbReference type="ChEBI" id="CHEBI:29105"/>
        <note>catalytic</note>
    </ligand>
</feature>
<dbReference type="InterPro" id="IPR006026">
    <property type="entry name" value="Peptidase_Metallo"/>
</dbReference>
<dbReference type="PANTHER" id="PTHR10127:SF780">
    <property type="entry name" value="METALLOENDOPEPTIDASE"/>
    <property type="match status" value="1"/>
</dbReference>
<dbReference type="Gene3D" id="3.40.390.10">
    <property type="entry name" value="Collagenase (Catalytic Domain)"/>
    <property type="match status" value="1"/>
</dbReference>
<evidence type="ECO:0000256" key="3">
    <source>
        <dbReference type="ARBA" id="ARBA00022801"/>
    </source>
</evidence>
<dbReference type="PROSITE" id="PS51864">
    <property type="entry name" value="ASTACIN"/>
    <property type="match status" value="1"/>
</dbReference>
<dbReference type="InterPro" id="IPR024079">
    <property type="entry name" value="MetalloPept_cat_dom_sf"/>
</dbReference>
<name>A0A7T8HHU1_CALRO</name>
<evidence type="ECO:0000259" key="8">
    <source>
        <dbReference type="PROSITE" id="PS51864"/>
    </source>
</evidence>
<dbReference type="PRINTS" id="PR00480">
    <property type="entry name" value="ASTACIN"/>
</dbReference>
<dbReference type="AlphaFoldDB" id="A0A7T8HHU1"/>
<keyword evidence="2 6" id="KW-0479">Metal-binding</keyword>
<keyword evidence="4 6" id="KW-0862">Zinc</keyword>
<evidence type="ECO:0000256" key="2">
    <source>
        <dbReference type="ARBA" id="ARBA00022723"/>
    </source>
</evidence>